<dbReference type="PANTHER" id="PTHR10627:SF31">
    <property type="entry name" value="DODECA-SATELLITE-BINDING PROTEIN 1, ISOFORM A"/>
    <property type="match status" value="1"/>
</dbReference>
<evidence type="ECO:0000256" key="1">
    <source>
        <dbReference type="ARBA" id="ARBA00022737"/>
    </source>
</evidence>
<dbReference type="GO" id="GO:0005737">
    <property type="term" value="C:cytoplasm"/>
    <property type="evidence" value="ECO:0007669"/>
    <property type="project" value="TreeGrafter"/>
</dbReference>
<feature type="domain" description="K Homology" evidence="4">
    <location>
        <begin position="717"/>
        <end position="780"/>
    </location>
</feature>
<gene>
    <name evidence="5" type="ORF">B0T19DRAFT_438890</name>
</gene>
<dbReference type="Pfam" id="PF22952">
    <property type="entry name" value="KH_11"/>
    <property type="match status" value="1"/>
</dbReference>
<reference evidence="5" key="2">
    <citation type="submission" date="2023-06" db="EMBL/GenBank/DDBJ databases">
        <authorList>
            <consortium name="Lawrence Berkeley National Laboratory"/>
            <person name="Haridas S."/>
            <person name="Hensen N."/>
            <person name="Bonometti L."/>
            <person name="Westerberg I."/>
            <person name="Brannstrom I.O."/>
            <person name="Guillou S."/>
            <person name="Cros-Aarteil S."/>
            <person name="Calhoun S."/>
            <person name="Kuo A."/>
            <person name="Mondo S."/>
            <person name="Pangilinan J."/>
            <person name="Riley R."/>
            <person name="Labutti K."/>
            <person name="Andreopoulos B."/>
            <person name="Lipzen A."/>
            <person name="Chen C."/>
            <person name="Yanf M."/>
            <person name="Daum C."/>
            <person name="Ng V."/>
            <person name="Clum A."/>
            <person name="Steindorff A."/>
            <person name="Ohm R."/>
            <person name="Martin F."/>
            <person name="Silar P."/>
            <person name="Natvig D."/>
            <person name="Lalanne C."/>
            <person name="Gautier V."/>
            <person name="Ament-Velasquez S.L."/>
            <person name="Kruys A."/>
            <person name="Hutchinson M.I."/>
            <person name="Powell A.J."/>
            <person name="Barry K."/>
            <person name="Miller A.N."/>
            <person name="Grigoriev I.V."/>
            <person name="Debuchy R."/>
            <person name="Gladieux P."/>
            <person name="Thoren M.H."/>
            <person name="Johannesson H."/>
        </authorList>
    </citation>
    <scope>NUCLEOTIDE SEQUENCE</scope>
    <source>
        <strain evidence="5">SMH4131-1</strain>
    </source>
</reference>
<dbReference type="InterPro" id="IPR036612">
    <property type="entry name" value="KH_dom_type_1_sf"/>
</dbReference>
<dbReference type="Gene3D" id="3.30.1370.10">
    <property type="entry name" value="K Homology domain, type 1"/>
    <property type="match status" value="8"/>
</dbReference>
<organism evidence="5 6">
    <name type="scientific">Cercophora scortea</name>
    <dbReference type="NCBI Taxonomy" id="314031"/>
    <lineage>
        <taxon>Eukaryota</taxon>
        <taxon>Fungi</taxon>
        <taxon>Dikarya</taxon>
        <taxon>Ascomycota</taxon>
        <taxon>Pezizomycotina</taxon>
        <taxon>Sordariomycetes</taxon>
        <taxon>Sordariomycetidae</taxon>
        <taxon>Sordariales</taxon>
        <taxon>Lasiosphaeriaceae</taxon>
        <taxon>Cercophora</taxon>
    </lineage>
</organism>
<evidence type="ECO:0000259" key="4">
    <source>
        <dbReference type="SMART" id="SM00322"/>
    </source>
</evidence>
<evidence type="ECO:0000256" key="3">
    <source>
        <dbReference type="SAM" id="MobiDB-lite"/>
    </source>
</evidence>
<feature type="compositionally biased region" description="Polar residues" evidence="3">
    <location>
        <begin position="109"/>
        <end position="135"/>
    </location>
</feature>
<dbReference type="CDD" id="cd22408">
    <property type="entry name" value="KH-I_Vigilin_rpt4"/>
    <property type="match status" value="1"/>
</dbReference>
<dbReference type="SUPFAM" id="SSF54791">
    <property type="entry name" value="Eukaryotic type KH-domain (KH-domain type I)"/>
    <property type="match status" value="8"/>
</dbReference>
<dbReference type="PANTHER" id="PTHR10627">
    <property type="entry name" value="SCP160"/>
    <property type="match status" value="1"/>
</dbReference>
<dbReference type="EMBL" id="JAUEPO010000002">
    <property type="protein sequence ID" value="KAK3332011.1"/>
    <property type="molecule type" value="Genomic_DNA"/>
</dbReference>
<dbReference type="Proteomes" id="UP001286456">
    <property type="component" value="Unassembled WGS sequence"/>
</dbReference>
<dbReference type="SMART" id="SM00322">
    <property type="entry name" value="KH"/>
    <property type="match status" value="9"/>
</dbReference>
<dbReference type="InterPro" id="IPR004088">
    <property type="entry name" value="KH_dom_type_1"/>
</dbReference>
<protein>
    <recommendedName>
        <fullName evidence="4">K Homology domain-containing protein</fullName>
    </recommendedName>
</protein>
<sequence length="1303" mass="142360">MADTTSSEPSAASQLLQQHNAAHTHHVTVEDAEDPDLPLHKPAATTAVEAPSSDSKPSWAEPMTAKAAGKQKAQESVVLDTSSHELFPELGGPKPKANAGVAPIWGSAKSVNGKTNGTPAANGSSTPASGVTTPTGPALQGPPSLSIPGRNVETMLMDSNHVLPRNQLKRPLPDIIKDLNRKSRANINMSTVGNGGYRFEATGTRDVAQQALKDLAHQIGTKQTLKVPIPQSARAHIIGKGGSTIKSLQEQSGARIQLPKVDENQPLDDEDEDMIDVLVEGNALSAVTARDLILKIAGDRASNVSSRMRGIPATFYPFIAGSKNNNVQKLEELNKVQIRVPPHQAWSSQHPNKPARGERPEFAPSPIDNPIELAGDRTAVQAARAEIERIAEELRRQLTVEQLPIQRGRHQFIIGERGIPTDDFFEDTGCIVILPTDEDDDMVTIVGPPGQVQAGLEKAMDLAMGMQCSNIDISRFHRQAPGGAAAHARNVTRYLRERKEFERLEKLYNVHFNTPSSDDGGALPWELYSRDGRNAIRAQSEIKGLVDSHPPARMASVPVDPFFHNYIRNEVSPRVREEYSVRLVVPDTSDIDEPILLVYEGATTPDSYEVPRDQPSQGDINAMAKFLKEAQKHIQSLVDQQEPITTEVIEVPQMFQDKLRKFIKKEQQENRSAIKIPVRVFATATTVKFMGLSSDVEAMVAKCRAFLEQEKEDEKERGFTLEFEFAQKFANHLIGKGGSNIRELREKFDVDIQVQDGKVELKGPKAKAEAAKAHILALGRQLQDEVSHTLKIEPQFHRELIGAQGSQINRLQTRYKVHIFFPRTAKSSKDDESATEAASDAGKPRRQQAADEVIVRGPKRGADEARDELLSLVQYLRDNAFTATVSVQQKQVPSLIGTGGAALDQLRQSTGARIDIPHSRESASDDSMVEIQIKGGKSQVAAAKKLLEEKKAIFDDTVVKNIEVDKKYHKTLIGTGGANLRDIVLKAGGSDDRRELSRTIQFPKQDSDGNVIKVEGRTDIVDKIIAQIEAFVLERSSQVTEIVEVPQEKHRVLIGRGGDVKRGLETQFKVSIDIPRQNSGHTGVKIVGQSADVEKAKAHIQSLVKEQQGQAVQVPRALHHAVSNNGQFFRRLKGDHHVTVDHDGHSLPAKPAASASTNGGAALPLITDDENANAGVYSWKVAELTSAEEGDIPWVLRGSPENIEKAKKAIETALEQAKKQTTAGYLILPDPKTHRHIIGQGGSKVNSIRKQSGCQITVPRDSTKGEAIEIIGTASGVDTARELILAAVRDGANNRDNRSPRDE</sequence>
<feature type="region of interest" description="Disordered" evidence="3">
    <location>
        <begin position="826"/>
        <end position="860"/>
    </location>
</feature>
<feature type="compositionally biased region" description="Polar residues" evidence="3">
    <location>
        <begin position="1"/>
        <end position="21"/>
    </location>
</feature>
<evidence type="ECO:0000313" key="6">
    <source>
        <dbReference type="Proteomes" id="UP001286456"/>
    </source>
</evidence>
<feature type="domain" description="K Homology" evidence="4">
    <location>
        <begin position="956"/>
        <end position="1033"/>
    </location>
</feature>
<keyword evidence="1" id="KW-0677">Repeat</keyword>
<feature type="domain" description="K Homology" evidence="4">
    <location>
        <begin position="879"/>
        <end position="952"/>
    </location>
</feature>
<dbReference type="PROSITE" id="PS50084">
    <property type="entry name" value="KH_TYPE_1"/>
    <property type="match status" value="9"/>
</dbReference>
<feature type="domain" description="K Homology" evidence="4">
    <location>
        <begin position="397"/>
        <end position="464"/>
    </location>
</feature>
<keyword evidence="6" id="KW-1185">Reference proteome</keyword>
<evidence type="ECO:0000313" key="5">
    <source>
        <dbReference type="EMBL" id="KAK3332011.1"/>
    </source>
</evidence>
<proteinExistence type="predicted"/>
<dbReference type="CDD" id="cd22450">
    <property type="entry name" value="KH-I_ScSCP160_rpt5"/>
    <property type="match status" value="1"/>
</dbReference>
<feature type="domain" description="K Homology" evidence="4">
    <location>
        <begin position="221"/>
        <end position="298"/>
    </location>
</feature>
<feature type="domain" description="K Homology" evidence="4">
    <location>
        <begin position="784"/>
        <end position="874"/>
    </location>
</feature>
<dbReference type="InterPro" id="IPR004087">
    <property type="entry name" value="KH_dom"/>
</dbReference>
<feature type="domain" description="K Homology" evidence="4">
    <location>
        <begin position="1037"/>
        <end position="1105"/>
    </location>
</feature>
<name>A0AAE0MGS4_9PEZI</name>
<comment type="caution">
    <text evidence="5">The sequence shown here is derived from an EMBL/GenBank/DDBJ whole genome shotgun (WGS) entry which is preliminary data.</text>
</comment>
<keyword evidence="2" id="KW-0694">RNA-binding</keyword>
<dbReference type="InterPro" id="IPR054548">
    <property type="entry name" value="SCP160-like_KH"/>
</dbReference>
<dbReference type="GO" id="GO:0003729">
    <property type="term" value="F:mRNA binding"/>
    <property type="evidence" value="ECO:0007669"/>
    <property type="project" value="TreeGrafter"/>
</dbReference>
<feature type="region of interest" description="Disordered" evidence="3">
    <location>
        <begin position="1"/>
        <end position="144"/>
    </location>
</feature>
<feature type="domain" description="K Homology" evidence="4">
    <location>
        <begin position="1219"/>
        <end position="1289"/>
    </location>
</feature>
<feature type="domain" description="K Homology" evidence="4">
    <location>
        <begin position="302"/>
        <end position="392"/>
    </location>
</feature>
<evidence type="ECO:0000256" key="2">
    <source>
        <dbReference type="PROSITE-ProRule" id="PRU00117"/>
    </source>
</evidence>
<dbReference type="CDD" id="cd22448">
    <property type="entry name" value="KH-I_ScSCP160_rpt3"/>
    <property type="match status" value="1"/>
</dbReference>
<accession>A0AAE0MGS4</accession>
<dbReference type="CDD" id="cd02394">
    <property type="entry name" value="KH-I_Vigilin_rpt6"/>
    <property type="match status" value="2"/>
</dbReference>
<feature type="region of interest" description="Disordered" evidence="3">
    <location>
        <begin position="343"/>
        <end position="371"/>
    </location>
</feature>
<dbReference type="Pfam" id="PF00013">
    <property type="entry name" value="KH_1"/>
    <property type="match status" value="7"/>
</dbReference>
<reference evidence="5" key="1">
    <citation type="journal article" date="2023" name="Mol. Phylogenet. Evol.">
        <title>Genome-scale phylogeny and comparative genomics of the fungal order Sordariales.</title>
        <authorList>
            <person name="Hensen N."/>
            <person name="Bonometti L."/>
            <person name="Westerberg I."/>
            <person name="Brannstrom I.O."/>
            <person name="Guillou S."/>
            <person name="Cros-Aarteil S."/>
            <person name="Calhoun S."/>
            <person name="Haridas S."/>
            <person name="Kuo A."/>
            <person name="Mondo S."/>
            <person name="Pangilinan J."/>
            <person name="Riley R."/>
            <person name="LaButti K."/>
            <person name="Andreopoulos B."/>
            <person name="Lipzen A."/>
            <person name="Chen C."/>
            <person name="Yan M."/>
            <person name="Daum C."/>
            <person name="Ng V."/>
            <person name="Clum A."/>
            <person name="Steindorff A."/>
            <person name="Ohm R.A."/>
            <person name="Martin F."/>
            <person name="Silar P."/>
            <person name="Natvig D.O."/>
            <person name="Lalanne C."/>
            <person name="Gautier V."/>
            <person name="Ament-Velasquez S.L."/>
            <person name="Kruys A."/>
            <person name="Hutchinson M.I."/>
            <person name="Powell A.J."/>
            <person name="Barry K."/>
            <person name="Miller A.N."/>
            <person name="Grigoriev I.V."/>
            <person name="Debuchy R."/>
            <person name="Gladieux P."/>
            <person name="Hiltunen Thoren M."/>
            <person name="Johannesson H."/>
        </authorList>
    </citation>
    <scope>NUCLEOTIDE SEQUENCE</scope>
    <source>
        <strain evidence="5">SMH4131-1</strain>
    </source>
</reference>